<accession>A0A951Q0K6</accession>
<reference evidence="3" key="1">
    <citation type="submission" date="2021-05" db="EMBL/GenBank/DDBJ databases">
        <authorList>
            <person name="Pietrasiak N."/>
            <person name="Ward R."/>
            <person name="Stajich J.E."/>
            <person name="Kurbessoian T."/>
        </authorList>
    </citation>
    <scope>NUCLEOTIDE SEQUENCE</scope>
    <source>
        <strain evidence="3">JT2-VF2</strain>
    </source>
</reference>
<protein>
    <submittedName>
        <fullName evidence="3">Uncharacterized protein</fullName>
    </submittedName>
</protein>
<dbReference type="Proteomes" id="UP000715781">
    <property type="component" value="Unassembled WGS sequence"/>
</dbReference>
<evidence type="ECO:0000313" key="4">
    <source>
        <dbReference type="Proteomes" id="UP000715781"/>
    </source>
</evidence>
<name>A0A951Q0K6_9NOST</name>
<reference evidence="3" key="2">
    <citation type="journal article" date="2022" name="Microbiol. Resour. Announc.">
        <title>Metagenome Sequencing to Explore Phylogenomics of Terrestrial Cyanobacteria.</title>
        <authorList>
            <person name="Ward R.D."/>
            <person name="Stajich J.E."/>
            <person name="Johansen J.R."/>
            <person name="Huntemann M."/>
            <person name="Clum A."/>
            <person name="Foster B."/>
            <person name="Foster B."/>
            <person name="Roux S."/>
            <person name="Palaniappan K."/>
            <person name="Varghese N."/>
            <person name="Mukherjee S."/>
            <person name="Reddy T.B.K."/>
            <person name="Daum C."/>
            <person name="Copeland A."/>
            <person name="Chen I.A."/>
            <person name="Ivanova N.N."/>
            <person name="Kyrpides N.C."/>
            <person name="Shapiro N."/>
            <person name="Eloe-Fadrosh E.A."/>
            <person name="Pietrasiak N."/>
        </authorList>
    </citation>
    <scope>NUCLEOTIDE SEQUENCE</scope>
    <source>
        <strain evidence="3">JT2-VF2</strain>
    </source>
</reference>
<evidence type="ECO:0000256" key="1">
    <source>
        <dbReference type="SAM" id="MobiDB-lite"/>
    </source>
</evidence>
<comment type="caution">
    <text evidence="3">The sequence shown here is derived from an EMBL/GenBank/DDBJ whole genome shotgun (WGS) entry which is preliminary data.</text>
</comment>
<gene>
    <name evidence="3" type="ORF">KME32_18395</name>
</gene>
<keyword evidence="2" id="KW-1133">Transmembrane helix</keyword>
<evidence type="ECO:0000313" key="3">
    <source>
        <dbReference type="EMBL" id="MBW4563077.1"/>
    </source>
</evidence>
<feature type="transmembrane region" description="Helical" evidence="2">
    <location>
        <begin position="95"/>
        <end position="117"/>
    </location>
</feature>
<feature type="compositionally biased region" description="Low complexity" evidence="1">
    <location>
        <begin position="1"/>
        <end position="23"/>
    </location>
</feature>
<organism evidence="3 4">
    <name type="scientific">Mojavia pulchra JT2-VF2</name>
    <dbReference type="NCBI Taxonomy" id="287848"/>
    <lineage>
        <taxon>Bacteria</taxon>
        <taxon>Bacillati</taxon>
        <taxon>Cyanobacteriota</taxon>
        <taxon>Cyanophyceae</taxon>
        <taxon>Nostocales</taxon>
        <taxon>Nostocaceae</taxon>
    </lineage>
</organism>
<dbReference type="EMBL" id="JAHHHN010000010">
    <property type="protein sequence ID" value="MBW4563077.1"/>
    <property type="molecule type" value="Genomic_DNA"/>
</dbReference>
<dbReference type="AlphaFoldDB" id="A0A951Q0K6"/>
<evidence type="ECO:0000256" key="2">
    <source>
        <dbReference type="SAM" id="Phobius"/>
    </source>
</evidence>
<feature type="region of interest" description="Disordered" evidence="1">
    <location>
        <begin position="1"/>
        <end position="24"/>
    </location>
</feature>
<feature type="transmembrane region" description="Helical" evidence="2">
    <location>
        <begin position="55"/>
        <end position="75"/>
    </location>
</feature>
<proteinExistence type="predicted"/>
<sequence length="135" mass="15044">MSQMPSSLPSSPTPIEESPPASTRLGKSTKKLVFNILEFVDQIFYGLMGQLGRTVYASIQDAIALSIILQIPGFISEFIIGKNFSSFDVCFQENYLDVSCLACFIIVTSDFLLWIVLAGRILGRFWADLRNLKNP</sequence>
<keyword evidence="2" id="KW-0812">Transmembrane</keyword>
<keyword evidence="2" id="KW-0472">Membrane</keyword>